<protein>
    <recommendedName>
        <fullName evidence="3">Peptidase E</fullName>
    </recommendedName>
</protein>
<accession>A0A370Q8F6</accession>
<gene>
    <name evidence="1" type="ORF">C8D94_10418</name>
</gene>
<dbReference type="AlphaFoldDB" id="A0A370Q8F6"/>
<organism evidence="1 2">
    <name type="scientific">Marinirhabdus gelatinilytica</name>
    <dbReference type="NCBI Taxonomy" id="1703343"/>
    <lineage>
        <taxon>Bacteria</taxon>
        <taxon>Pseudomonadati</taxon>
        <taxon>Bacteroidota</taxon>
        <taxon>Flavobacteriia</taxon>
        <taxon>Flavobacteriales</taxon>
        <taxon>Flavobacteriaceae</taxon>
    </lineage>
</organism>
<evidence type="ECO:0000313" key="2">
    <source>
        <dbReference type="Proteomes" id="UP000255317"/>
    </source>
</evidence>
<evidence type="ECO:0008006" key="3">
    <source>
        <dbReference type="Google" id="ProtNLM"/>
    </source>
</evidence>
<dbReference type="Proteomes" id="UP000255317">
    <property type="component" value="Unassembled WGS sequence"/>
</dbReference>
<reference evidence="1 2" key="1">
    <citation type="submission" date="2018-07" db="EMBL/GenBank/DDBJ databases">
        <title>Genomic Encyclopedia of Type Strains, Phase IV (KMG-IV): sequencing the most valuable type-strain genomes for metagenomic binning, comparative biology and taxonomic classification.</title>
        <authorList>
            <person name="Goeker M."/>
        </authorList>
    </citation>
    <scope>NUCLEOTIDE SEQUENCE [LARGE SCALE GENOMIC DNA]</scope>
    <source>
        <strain evidence="1 2">DSM 101478</strain>
    </source>
</reference>
<dbReference type="RefSeq" id="WP_115124071.1">
    <property type="nucleotide sequence ID" value="NZ_QRAO01000004.1"/>
</dbReference>
<proteinExistence type="predicted"/>
<sequence length="168" mass="19678">MKFLKTALVLFLVPLLTSSVDHKFYVSITSIEHAPKEESLQIITKIFLDDIEDALEKRYNRKFKFNSQKEKEEDELILKDYVFQKLKVKANGTPATLNYIGREYDIDVVKIYIEIPNVPTLKTIEIENQVLFDMFTDQQNIVHIRNGDTRRSLILENQNPKGLLNFNQ</sequence>
<name>A0A370Q8F6_9FLAO</name>
<evidence type="ECO:0000313" key="1">
    <source>
        <dbReference type="EMBL" id="RDK84646.1"/>
    </source>
</evidence>
<dbReference type="Pfam" id="PF20420">
    <property type="entry name" value="DUF6702"/>
    <property type="match status" value="1"/>
</dbReference>
<dbReference type="OrthoDB" id="5735516at2"/>
<comment type="caution">
    <text evidence="1">The sequence shown here is derived from an EMBL/GenBank/DDBJ whole genome shotgun (WGS) entry which is preliminary data.</text>
</comment>
<dbReference type="EMBL" id="QRAO01000004">
    <property type="protein sequence ID" value="RDK84646.1"/>
    <property type="molecule type" value="Genomic_DNA"/>
</dbReference>
<keyword evidence="2" id="KW-1185">Reference proteome</keyword>
<dbReference type="InterPro" id="IPR046525">
    <property type="entry name" value="DUF6702"/>
</dbReference>